<dbReference type="AlphaFoldDB" id="A0A1I3BF98"/>
<feature type="transmembrane region" description="Helical" evidence="1">
    <location>
        <begin position="328"/>
        <end position="349"/>
    </location>
</feature>
<feature type="transmembrane region" description="Helical" evidence="1">
    <location>
        <begin position="133"/>
        <end position="157"/>
    </location>
</feature>
<feature type="transmembrane region" description="Helical" evidence="1">
    <location>
        <begin position="437"/>
        <end position="462"/>
    </location>
</feature>
<evidence type="ECO:0000313" key="3">
    <source>
        <dbReference type="Proteomes" id="UP000199377"/>
    </source>
</evidence>
<keyword evidence="1" id="KW-0472">Membrane</keyword>
<feature type="transmembrane region" description="Helical" evidence="1">
    <location>
        <begin position="60"/>
        <end position="82"/>
    </location>
</feature>
<feature type="transmembrane region" description="Helical" evidence="1">
    <location>
        <begin position="214"/>
        <end position="235"/>
    </location>
</feature>
<organism evidence="2 3">
    <name type="scientific">Albimonas pacifica</name>
    <dbReference type="NCBI Taxonomy" id="1114924"/>
    <lineage>
        <taxon>Bacteria</taxon>
        <taxon>Pseudomonadati</taxon>
        <taxon>Pseudomonadota</taxon>
        <taxon>Alphaproteobacteria</taxon>
        <taxon>Rhodobacterales</taxon>
        <taxon>Paracoccaceae</taxon>
        <taxon>Albimonas</taxon>
    </lineage>
</organism>
<name>A0A1I3BF98_9RHOB</name>
<evidence type="ECO:0000256" key="1">
    <source>
        <dbReference type="SAM" id="Phobius"/>
    </source>
</evidence>
<dbReference type="EMBL" id="FOQH01000001">
    <property type="protein sequence ID" value="SFH60985.1"/>
    <property type="molecule type" value="Genomic_DNA"/>
</dbReference>
<dbReference type="STRING" id="1114924.SAMN05216258_10151"/>
<feature type="transmembrane region" description="Helical" evidence="1">
    <location>
        <begin position="103"/>
        <end position="121"/>
    </location>
</feature>
<feature type="transmembrane region" description="Helical" evidence="1">
    <location>
        <begin position="278"/>
        <end position="297"/>
    </location>
</feature>
<keyword evidence="3" id="KW-1185">Reference proteome</keyword>
<accession>A0A1I3BF98</accession>
<dbReference type="RefSeq" id="WP_092856562.1">
    <property type="nucleotide sequence ID" value="NZ_FOQH01000001.1"/>
</dbReference>
<dbReference type="Proteomes" id="UP000199377">
    <property type="component" value="Unassembled WGS sequence"/>
</dbReference>
<sequence length="497" mass="50606">MLDRGFSAHRPGRRAARAAPGLAVTAAAAAAAWLAAGLAAPARAHVSEGAVALLLPTAYWIPAGAAAVAASALALALAPPAWARAAARAVRLPLPAPAGGERLLGLASALGFWALVLIGWFGPRDPLENLASLGLWCGLYILLPAAMLAGGDLWAWISPFRAATREIRARLLGGRPPPARLPAGLGMWPAALSWLLVMAFALADPAPFDPARAASAMALWWLGHVALALVFGEAWLERGEGFGAWLSLFAALAPVRAGDGRLVLRLPGAALAEGGSGALAGAGAAGFALAALGAGIFDGLNETYVWLGWIGVNPLEFPGRSAVIAESLLGMAGTVALLTLACGGCVAAGRALAGAPGPGDPAQPGLPRAFGRLGLSLVPIVAGYHVAHYIPVALVQGQYLWAALGDPLHLHWALTGFTSHEVTTSFFNHVDDVRPIWLSQAAAIVAGHVVGVFAAHAAALELFGSARRAARSQIPLAGFMVLATLLGLWLLAAPKGA</sequence>
<keyword evidence="1" id="KW-0812">Transmembrane</keyword>
<evidence type="ECO:0000313" key="2">
    <source>
        <dbReference type="EMBL" id="SFH60985.1"/>
    </source>
</evidence>
<feature type="transmembrane region" description="Helical" evidence="1">
    <location>
        <begin position="369"/>
        <end position="387"/>
    </location>
</feature>
<gene>
    <name evidence="2" type="ORF">SAMN05216258_10151</name>
</gene>
<dbReference type="OrthoDB" id="8168962at2"/>
<keyword evidence="1" id="KW-1133">Transmembrane helix</keyword>
<feature type="transmembrane region" description="Helical" evidence="1">
    <location>
        <begin position="474"/>
        <end position="492"/>
    </location>
</feature>
<evidence type="ECO:0008006" key="4">
    <source>
        <dbReference type="Google" id="ProtNLM"/>
    </source>
</evidence>
<proteinExistence type="predicted"/>
<feature type="transmembrane region" description="Helical" evidence="1">
    <location>
        <begin position="178"/>
        <end position="202"/>
    </location>
</feature>
<reference evidence="2 3" key="1">
    <citation type="submission" date="2016-10" db="EMBL/GenBank/DDBJ databases">
        <authorList>
            <person name="de Groot N.N."/>
        </authorList>
    </citation>
    <scope>NUCLEOTIDE SEQUENCE [LARGE SCALE GENOMIC DNA]</scope>
    <source>
        <strain evidence="2 3">CGMCC 1.11030</strain>
    </source>
</reference>
<protein>
    <recommendedName>
        <fullName evidence="4">Fenitrothion hydrolase</fullName>
    </recommendedName>
</protein>